<dbReference type="HOGENOM" id="CLU_2830314_0_0_6"/>
<name>A0A077PI27_XENBV</name>
<protein>
    <submittedName>
        <fullName evidence="1">Uncharacterized protein</fullName>
    </submittedName>
</protein>
<gene>
    <name evidence="1" type="ORF">XBKQ1_2570002</name>
</gene>
<accession>A0A077PI27</accession>
<dbReference type="AlphaFoldDB" id="A0A077PI27"/>
<reference evidence="1" key="1">
    <citation type="submission" date="2013-07" db="EMBL/GenBank/DDBJ databases">
        <title>Sub-species coevolution in mutualistic symbiosis.</title>
        <authorList>
            <person name="Murfin K."/>
            <person name="Klassen J."/>
            <person name="Lee M."/>
            <person name="Forst S."/>
            <person name="Stock P."/>
            <person name="Goodrich-Blair H."/>
        </authorList>
    </citation>
    <scope>NUCLEOTIDE SEQUENCE [LARGE SCALE GENOMIC DNA]</scope>
    <source>
        <strain evidence="1">Kraussei Quebec</strain>
    </source>
</reference>
<keyword evidence="2" id="KW-1185">Reference proteome</keyword>
<evidence type="ECO:0000313" key="2">
    <source>
        <dbReference type="Proteomes" id="UP000028500"/>
    </source>
</evidence>
<sequence>MLLLKTFMILRQITLVVIKTIITHMNHYYNLDLKESFLSILGKKNHLISIIVITNFHSKYIIKMLN</sequence>
<dbReference type="EMBL" id="CBSY010000176">
    <property type="protein sequence ID" value="CDH20302.1"/>
    <property type="molecule type" value="Genomic_DNA"/>
</dbReference>
<dbReference type="Proteomes" id="UP000028500">
    <property type="component" value="Unassembled WGS sequence"/>
</dbReference>
<evidence type="ECO:0000313" key="1">
    <source>
        <dbReference type="EMBL" id="CDH20302.1"/>
    </source>
</evidence>
<proteinExistence type="predicted"/>
<comment type="caution">
    <text evidence="1">The sequence shown here is derived from an EMBL/GenBank/DDBJ whole genome shotgun (WGS) entry which is preliminary data.</text>
</comment>
<organism evidence="1 2">
    <name type="scientific">Xenorhabdus bovienii str. kraussei Quebec</name>
    <dbReference type="NCBI Taxonomy" id="1398203"/>
    <lineage>
        <taxon>Bacteria</taxon>
        <taxon>Pseudomonadati</taxon>
        <taxon>Pseudomonadota</taxon>
        <taxon>Gammaproteobacteria</taxon>
        <taxon>Enterobacterales</taxon>
        <taxon>Morganellaceae</taxon>
        <taxon>Xenorhabdus</taxon>
    </lineage>
</organism>